<feature type="coiled-coil region" evidence="1">
    <location>
        <begin position="604"/>
        <end position="631"/>
    </location>
</feature>
<proteinExistence type="predicted"/>
<evidence type="ECO:0000313" key="4">
    <source>
        <dbReference type="EMBL" id="KAJ3222907.1"/>
    </source>
</evidence>
<dbReference type="InterPro" id="IPR001849">
    <property type="entry name" value="PH_domain"/>
</dbReference>
<dbReference type="InterPro" id="IPR011993">
    <property type="entry name" value="PH-like_dom_sf"/>
</dbReference>
<accession>A0AAD5U371</accession>
<keyword evidence="1" id="KW-0175">Coiled coil</keyword>
<dbReference type="SMART" id="SM00233">
    <property type="entry name" value="PH"/>
    <property type="match status" value="1"/>
</dbReference>
<sequence>MSLSSYLSQKSNQIKRSKTPTSSQKEQLQAPLLHHQLSPIKYDLELDEEAETDTPKLKINENHSMFQDSFDFNQIHSSIFDDQYENYTYKSPTSTFSYVPPSYVNPVIVTNEFIKPHPADISREGWLEYNAVSTTWREYYAISTHHQNEAIFQLYLDDLESKPFKVIFLKQCLEIQAVKECGPSNYQFTLSFNGLEYNFRTEHLEDSSCWVKTLNMLINPLPTDISSSEEEKKIIKTKNTNHVIEAEKQIACAAEGVGRILDQKLDLALSKLAEVMEYKSDSFLIKLKENLAIAEPSNFTTPKEIETLNQNNTTDITNLETTLVELTDSMEMRTNKIAKMVHQLIQKTADKEDLTGLVKEFKDGQSIILHLKDSIVPLFEMKNDVVKNLNAINKKFDDSLKLDNTTPISNNQIDNSSKVLDLTEKIFGIIKKLESDFVMQKTTSGNLVTESFLIQELKSVISCVHRDCDTMSLKEALVADRAKFAEEIFYPKLDHVIEIIDFVSKTQCKMVDLMTQKFKDSFSNTDKTKSSVEQKQSKNIVKSIESLHSIVEEGTQQTQDSLDNISLQIGESSNKDENLFDLLKQMNDKIDIQNQKSTSIEKLLTKQMEKQAELENKVDQLKVEISKCNNTSLTEKMQQLYPRPNFESSVGLPNTSCNPLILSMNDKMLALTDIVEQMRESSNGRMLGLEEKLRWIIHNNSNINDKASEKLGSTVNEEVIELKNGITEIENRLSRSFRETQANQVLNEGWFNRIVELTKNVLKKSCENEILIKDLNLNNSIVSSKQEIVKNFEKNFKDFVHIFQKGKKDEEDIKIKLEYDLDKILKIVSLNEKKFDNNFELIEKIFGSTIKEQDLSDIKTNLNNISERTLRFDNICQNMPDNLVKDIDLILRNLNFVMEKLKLLENSDIFKNEKDNIIDSGETDLFFKQIESSNSFTYKNSKKVNKIVSNFENVKESNLLKSSSSTSLVNSSSSTSLNKNCNNFCAMQETNNLVKPLRDFINEKFSKLDTWDVNLANLLKLIEKLDCKLLDFAIWKNCNEKKETSDLEYTNINHELDVLKKLKEDLLAEIETITCEKNNLETFKSDNIKCVNLTSSIIESHIVNNEKGNLNNRRPLPNVPFN</sequence>
<dbReference type="Proteomes" id="UP001211065">
    <property type="component" value="Unassembled WGS sequence"/>
</dbReference>
<comment type="caution">
    <text evidence="4">The sequence shown here is derived from an EMBL/GenBank/DDBJ whole genome shotgun (WGS) entry which is preliminary data.</text>
</comment>
<dbReference type="EMBL" id="JADGJW010000153">
    <property type="protein sequence ID" value="KAJ3222907.1"/>
    <property type="molecule type" value="Genomic_DNA"/>
</dbReference>
<dbReference type="SUPFAM" id="SSF50729">
    <property type="entry name" value="PH domain-like"/>
    <property type="match status" value="1"/>
</dbReference>
<dbReference type="PROSITE" id="PS50003">
    <property type="entry name" value="PH_DOMAIN"/>
    <property type="match status" value="1"/>
</dbReference>
<feature type="domain" description="PH" evidence="3">
    <location>
        <begin position="120"/>
        <end position="219"/>
    </location>
</feature>
<feature type="compositionally biased region" description="Polar residues" evidence="2">
    <location>
        <begin position="1"/>
        <end position="12"/>
    </location>
</feature>
<reference evidence="4" key="1">
    <citation type="submission" date="2020-05" db="EMBL/GenBank/DDBJ databases">
        <title>Phylogenomic resolution of chytrid fungi.</title>
        <authorList>
            <person name="Stajich J.E."/>
            <person name="Amses K."/>
            <person name="Simmons R."/>
            <person name="Seto K."/>
            <person name="Myers J."/>
            <person name="Bonds A."/>
            <person name="Quandt C.A."/>
            <person name="Barry K."/>
            <person name="Liu P."/>
            <person name="Grigoriev I."/>
            <person name="Longcore J.E."/>
            <person name="James T.Y."/>
        </authorList>
    </citation>
    <scope>NUCLEOTIDE SEQUENCE</scope>
    <source>
        <strain evidence="4">JEL0476</strain>
    </source>
</reference>
<name>A0AAD5U371_9FUNG</name>
<dbReference type="AlphaFoldDB" id="A0AAD5U371"/>
<evidence type="ECO:0000256" key="2">
    <source>
        <dbReference type="SAM" id="MobiDB-lite"/>
    </source>
</evidence>
<evidence type="ECO:0000259" key="3">
    <source>
        <dbReference type="PROSITE" id="PS50003"/>
    </source>
</evidence>
<dbReference type="Gene3D" id="2.30.29.30">
    <property type="entry name" value="Pleckstrin-homology domain (PH domain)/Phosphotyrosine-binding domain (PTB)"/>
    <property type="match status" value="1"/>
</dbReference>
<feature type="coiled-coil region" evidence="1">
    <location>
        <begin position="1049"/>
        <end position="1076"/>
    </location>
</feature>
<evidence type="ECO:0000313" key="5">
    <source>
        <dbReference type="Proteomes" id="UP001211065"/>
    </source>
</evidence>
<gene>
    <name evidence="4" type="ORF">HK099_001759</name>
</gene>
<protein>
    <recommendedName>
        <fullName evidence="3">PH domain-containing protein</fullName>
    </recommendedName>
</protein>
<keyword evidence="5" id="KW-1185">Reference proteome</keyword>
<organism evidence="4 5">
    <name type="scientific">Clydaea vesicula</name>
    <dbReference type="NCBI Taxonomy" id="447962"/>
    <lineage>
        <taxon>Eukaryota</taxon>
        <taxon>Fungi</taxon>
        <taxon>Fungi incertae sedis</taxon>
        <taxon>Chytridiomycota</taxon>
        <taxon>Chytridiomycota incertae sedis</taxon>
        <taxon>Chytridiomycetes</taxon>
        <taxon>Lobulomycetales</taxon>
        <taxon>Lobulomycetaceae</taxon>
        <taxon>Clydaea</taxon>
    </lineage>
</organism>
<evidence type="ECO:0000256" key="1">
    <source>
        <dbReference type="SAM" id="Coils"/>
    </source>
</evidence>
<feature type="region of interest" description="Disordered" evidence="2">
    <location>
        <begin position="1"/>
        <end position="30"/>
    </location>
</feature>